<keyword evidence="3" id="KW-1185">Reference proteome</keyword>
<feature type="region of interest" description="Disordered" evidence="1">
    <location>
        <begin position="1"/>
        <end position="22"/>
    </location>
</feature>
<evidence type="ECO:0000256" key="1">
    <source>
        <dbReference type="SAM" id="MobiDB-lite"/>
    </source>
</evidence>
<evidence type="ECO:0000313" key="3">
    <source>
        <dbReference type="Proteomes" id="UP000740926"/>
    </source>
</evidence>
<comment type="caution">
    <text evidence="2">The sequence shown here is derived from an EMBL/GenBank/DDBJ whole genome shotgun (WGS) entry which is preliminary data.</text>
</comment>
<sequence>MAALPHCLRRRQGGRPAIGGRTPLERGRIGLWPLCAARCRGRLAGRPPAEPQGTLPALRLGAAVHRFRRSARRRQCGGLRPDRRLLCARAG</sequence>
<name>A0A9P7BYT8_9FUNG</name>
<evidence type="ECO:0000313" key="2">
    <source>
        <dbReference type="EMBL" id="KAG1529257.1"/>
    </source>
</evidence>
<proteinExistence type="predicted"/>
<organism evidence="2 3">
    <name type="scientific">Rhizopus delemar</name>
    <dbReference type="NCBI Taxonomy" id="936053"/>
    <lineage>
        <taxon>Eukaryota</taxon>
        <taxon>Fungi</taxon>
        <taxon>Fungi incertae sedis</taxon>
        <taxon>Mucoromycota</taxon>
        <taxon>Mucoromycotina</taxon>
        <taxon>Mucoromycetes</taxon>
        <taxon>Mucorales</taxon>
        <taxon>Mucorineae</taxon>
        <taxon>Rhizopodaceae</taxon>
        <taxon>Rhizopus</taxon>
    </lineage>
</organism>
<dbReference type="AlphaFoldDB" id="A0A9P7BYT8"/>
<gene>
    <name evidence="2" type="ORF">G6F50_018119</name>
</gene>
<reference evidence="2 3" key="1">
    <citation type="journal article" date="2020" name="Microb. Genom.">
        <title>Genetic diversity of clinical and environmental Mucorales isolates obtained from an investigation of mucormycosis cases among solid organ transplant recipients.</title>
        <authorList>
            <person name="Nguyen M.H."/>
            <person name="Kaul D."/>
            <person name="Muto C."/>
            <person name="Cheng S.J."/>
            <person name="Richter R.A."/>
            <person name="Bruno V.M."/>
            <person name="Liu G."/>
            <person name="Beyhan S."/>
            <person name="Sundermann A.J."/>
            <person name="Mounaud S."/>
            <person name="Pasculle A.W."/>
            <person name="Nierman W.C."/>
            <person name="Driscoll E."/>
            <person name="Cumbie R."/>
            <person name="Clancy C.J."/>
            <person name="Dupont C.L."/>
        </authorList>
    </citation>
    <scope>NUCLEOTIDE SEQUENCE [LARGE SCALE GENOMIC DNA]</scope>
    <source>
        <strain evidence="2 3">GL24</strain>
    </source>
</reference>
<protein>
    <submittedName>
        <fullName evidence="2">Uncharacterized protein</fullName>
    </submittedName>
</protein>
<dbReference type="EMBL" id="JAANIU010015788">
    <property type="protein sequence ID" value="KAG1529257.1"/>
    <property type="molecule type" value="Genomic_DNA"/>
</dbReference>
<dbReference type="Proteomes" id="UP000740926">
    <property type="component" value="Unassembled WGS sequence"/>
</dbReference>
<accession>A0A9P7BYT8</accession>